<name>A0A1K1QX58_9FLAO</name>
<protein>
    <recommendedName>
        <fullName evidence="5 11">Ribonuclease H</fullName>
        <shortName evidence="11">RNase H</shortName>
        <ecNumber evidence="5 11">3.1.26.4</ecNumber>
    </recommendedName>
</protein>
<dbReference type="PROSITE" id="PS50879">
    <property type="entry name" value="RNASE_H_1"/>
    <property type="match status" value="1"/>
</dbReference>
<accession>A0A1K1QX58</accession>
<keyword evidence="9 11" id="KW-0378">Hydrolase</keyword>
<dbReference type="EC" id="3.1.26.4" evidence="5 11"/>
<reference evidence="14" key="1">
    <citation type="submission" date="2016-11" db="EMBL/GenBank/DDBJ databases">
        <authorList>
            <person name="Varghese N."/>
            <person name="Submissions S."/>
        </authorList>
    </citation>
    <scope>NUCLEOTIDE SEQUENCE [LARGE SCALE GENOMIC DNA]</scope>
    <source>
        <strain evidence="14">DSM 24786</strain>
    </source>
</reference>
<dbReference type="InterPro" id="IPR022892">
    <property type="entry name" value="RNaseHI"/>
</dbReference>
<evidence type="ECO:0000256" key="2">
    <source>
        <dbReference type="ARBA" id="ARBA00004065"/>
    </source>
</evidence>
<dbReference type="OrthoDB" id="7845843at2"/>
<dbReference type="Proteomes" id="UP000183257">
    <property type="component" value="Unassembled WGS sequence"/>
</dbReference>
<dbReference type="RefSeq" id="WP_072304663.1">
    <property type="nucleotide sequence ID" value="NZ_FPIY01000005.1"/>
</dbReference>
<dbReference type="GO" id="GO:0003676">
    <property type="term" value="F:nucleic acid binding"/>
    <property type="evidence" value="ECO:0007669"/>
    <property type="project" value="InterPro"/>
</dbReference>
<evidence type="ECO:0000256" key="3">
    <source>
        <dbReference type="ARBA" id="ARBA00005300"/>
    </source>
</evidence>
<dbReference type="AlphaFoldDB" id="A0A1K1QX58"/>
<comment type="cofactor">
    <cofactor evidence="11">
        <name>Mg(2+)</name>
        <dbReference type="ChEBI" id="CHEBI:18420"/>
    </cofactor>
    <text evidence="11">Binds 1 Mg(2+) ion per subunit. May bind a second metal ion at a regulatory site, or after substrate binding.</text>
</comment>
<feature type="domain" description="RNase H type-1" evidence="12">
    <location>
        <begin position="6"/>
        <end position="148"/>
    </location>
</feature>
<feature type="binding site" evidence="11">
    <location>
        <position position="140"/>
    </location>
    <ligand>
        <name>Mg(2+)</name>
        <dbReference type="ChEBI" id="CHEBI:18420"/>
        <label>2</label>
    </ligand>
</feature>
<dbReference type="GO" id="GO:0005737">
    <property type="term" value="C:cytoplasm"/>
    <property type="evidence" value="ECO:0007669"/>
    <property type="project" value="UniProtKB-SubCell"/>
</dbReference>
<dbReference type="STRING" id="76595.SAMN05660313_03043"/>
<evidence type="ECO:0000259" key="12">
    <source>
        <dbReference type="PROSITE" id="PS50879"/>
    </source>
</evidence>
<evidence type="ECO:0000313" key="14">
    <source>
        <dbReference type="Proteomes" id="UP000183257"/>
    </source>
</evidence>
<keyword evidence="6 11" id="KW-0540">Nuclease</keyword>
<feature type="binding site" evidence="11">
    <location>
        <position position="15"/>
    </location>
    <ligand>
        <name>Mg(2+)</name>
        <dbReference type="ChEBI" id="CHEBI:18420"/>
        <label>1</label>
    </ligand>
</feature>
<dbReference type="GO" id="GO:0043137">
    <property type="term" value="P:DNA replication, removal of RNA primer"/>
    <property type="evidence" value="ECO:0007669"/>
    <property type="project" value="TreeGrafter"/>
</dbReference>
<keyword evidence="11" id="KW-0963">Cytoplasm</keyword>
<evidence type="ECO:0000256" key="1">
    <source>
        <dbReference type="ARBA" id="ARBA00000077"/>
    </source>
</evidence>
<gene>
    <name evidence="11" type="primary">rnhA</name>
    <name evidence="13" type="ORF">SAMN05660313_03043</name>
</gene>
<organism evidence="13 14">
    <name type="scientific">Cellulophaga fucicola</name>
    <dbReference type="NCBI Taxonomy" id="76595"/>
    <lineage>
        <taxon>Bacteria</taxon>
        <taxon>Pseudomonadati</taxon>
        <taxon>Bacteroidota</taxon>
        <taxon>Flavobacteriia</taxon>
        <taxon>Flavobacteriales</taxon>
        <taxon>Flavobacteriaceae</taxon>
        <taxon>Cellulophaga</taxon>
    </lineage>
</organism>
<sequence>MKEWEVKPNVELYSDGGAEPNPGKGGFGVILTYNDKKKEFFKGYKLTTNNRMELMGVIFGLEKLTVKSNVQVYTDSKYVIDGITKGWAQKWKKNGWKRTKNTKAVNSDLWDKLLTVIEKHSVEFNWVKGHSGHIENERCDTLAGYGINSNDKIDDTGYELKDTSVKEASVNQINSNSLNKIKVNKEGDPCRKCNEPVVKKMRNKKTKIKPSQTYYFEYTLFCNSCKTIYMLEEAKRHINQNNNLFNE</sequence>
<evidence type="ECO:0000256" key="9">
    <source>
        <dbReference type="ARBA" id="ARBA00022801"/>
    </source>
</evidence>
<dbReference type="Gene3D" id="3.30.420.10">
    <property type="entry name" value="Ribonuclease H-like superfamily/Ribonuclease H"/>
    <property type="match status" value="1"/>
</dbReference>
<evidence type="ECO:0000256" key="5">
    <source>
        <dbReference type="ARBA" id="ARBA00012180"/>
    </source>
</evidence>
<keyword evidence="7 11" id="KW-0479">Metal-binding</keyword>
<proteinExistence type="inferred from homology"/>
<evidence type="ECO:0000256" key="6">
    <source>
        <dbReference type="ARBA" id="ARBA00022722"/>
    </source>
</evidence>
<dbReference type="InterPro" id="IPR050092">
    <property type="entry name" value="RNase_H"/>
</dbReference>
<comment type="catalytic activity">
    <reaction evidence="1 11">
        <text>Endonucleolytic cleavage to 5'-phosphomonoester.</text>
        <dbReference type="EC" id="3.1.26.4"/>
    </reaction>
</comment>
<dbReference type="PANTHER" id="PTHR10642">
    <property type="entry name" value="RIBONUCLEASE H1"/>
    <property type="match status" value="1"/>
</dbReference>
<evidence type="ECO:0000256" key="8">
    <source>
        <dbReference type="ARBA" id="ARBA00022759"/>
    </source>
</evidence>
<dbReference type="GO" id="GO:0000287">
    <property type="term" value="F:magnesium ion binding"/>
    <property type="evidence" value="ECO:0007669"/>
    <property type="project" value="UniProtKB-UniRule"/>
</dbReference>
<evidence type="ECO:0000256" key="11">
    <source>
        <dbReference type="HAMAP-Rule" id="MF_00042"/>
    </source>
</evidence>
<dbReference type="CDD" id="cd09278">
    <property type="entry name" value="RNase_HI_prokaryote_like"/>
    <property type="match status" value="1"/>
</dbReference>
<evidence type="ECO:0000256" key="4">
    <source>
        <dbReference type="ARBA" id="ARBA00011245"/>
    </source>
</evidence>
<evidence type="ECO:0000313" key="13">
    <source>
        <dbReference type="EMBL" id="SFW64257.1"/>
    </source>
</evidence>
<comment type="similarity">
    <text evidence="3 11">Belongs to the RNase H family.</text>
</comment>
<keyword evidence="10 11" id="KW-0460">Magnesium</keyword>
<keyword evidence="14" id="KW-1185">Reference proteome</keyword>
<keyword evidence="8 11" id="KW-0255">Endonuclease</keyword>
<dbReference type="PANTHER" id="PTHR10642:SF26">
    <property type="entry name" value="RIBONUCLEASE H1"/>
    <property type="match status" value="1"/>
</dbReference>
<feature type="binding site" evidence="11">
    <location>
        <position position="53"/>
    </location>
    <ligand>
        <name>Mg(2+)</name>
        <dbReference type="ChEBI" id="CHEBI:18420"/>
        <label>1</label>
    </ligand>
</feature>
<dbReference type="Pfam" id="PF00075">
    <property type="entry name" value="RNase_H"/>
    <property type="match status" value="1"/>
</dbReference>
<comment type="subunit">
    <text evidence="4 11">Monomer.</text>
</comment>
<comment type="function">
    <text evidence="2 11">Endonuclease that specifically degrades the RNA of RNA-DNA hybrids.</text>
</comment>
<comment type="subcellular location">
    <subcellularLocation>
        <location evidence="11">Cytoplasm</location>
    </subcellularLocation>
</comment>
<dbReference type="InterPro" id="IPR036397">
    <property type="entry name" value="RNaseH_sf"/>
</dbReference>
<feature type="binding site" evidence="11">
    <location>
        <position position="15"/>
    </location>
    <ligand>
        <name>Mg(2+)</name>
        <dbReference type="ChEBI" id="CHEBI:18420"/>
        <label>2</label>
    </ligand>
</feature>
<dbReference type="EMBL" id="FPIY01000005">
    <property type="protein sequence ID" value="SFW64257.1"/>
    <property type="molecule type" value="Genomic_DNA"/>
</dbReference>
<feature type="binding site" evidence="11">
    <location>
        <position position="75"/>
    </location>
    <ligand>
        <name>Mg(2+)</name>
        <dbReference type="ChEBI" id="CHEBI:18420"/>
        <label>1</label>
    </ligand>
</feature>
<dbReference type="NCBIfam" id="NF001236">
    <property type="entry name" value="PRK00203.1"/>
    <property type="match status" value="1"/>
</dbReference>
<dbReference type="FunFam" id="3.30.420.10:FF:000089">
    <property type="entry name" value="Ribonuclease H"/>
    <property type="match status" value="1"/>
</dbReference>
<evidence type="ECO:0000256" key="10">
    <source>
        <dbReference type="ARBA" id="ARBA00022842"/>
    </source>
</evidence>
<dbReference type="GO" id="GO:0004523">
    <property type="term" value="F:RNA-DNA hybrid ribonuclease activity"/>
    <property type="evidence" value="ECO:0007669"/>
    <property type="project" value="UniProtKB-UniRule"/>
</dbReference>
<dbReference type="SUPFAM" id="SSF53098">
    <property type="entry name" value="Ribonuclease H-like"/>
    <property type="match status" value="1"/>
</dbReference>
<evidence type="ECO:0000256" key="7">
    <source>
        <dbReference type="ARBA" id="ARBA00022723"/>
    </source>
</evidence>
<dbReference type="InterPro" id="IPR002156">
    <property type="entry name" value="RNaseH_domain"/>
</dbReference>
<dbReference type="HAMAP" id="MF_00042">
    <property type="entry name" value="RNase_H"/>
    <property type="match status" value="1"/>
</dbReference>
<dbReference type="InterPro" id="IPR012337">
    <property type="entry name" value="RNaseH-like_sf"/>
</dbReference>